<organism evidence="1 2">
    <name type="scientific">Primorskyibacter flagellatus</name>
    <dbReference type="NCBI Taxonomy" id="1387277"/>
    <lineage>
        <taxon>Bacteria</taxon>
        <taxon>Pseudomonadati</taxon>
        <taxon>Pseudomonadota</taxon>
        <taxon>Alphaproteobacteria</taxon>
        <taxon>Rhodobacterales</taxon>
        <taxon>Roseobacteraceae</taxon>
        <taxon>Primorskyibacter</taxon>
    </lineage>
</organism>
<evidence type="ECO:0000313" key="2">
    <source>
        <dbReference type="Proteomes" id="UP000192330"/>
    </source>
</evidence>
<dbReference type="AlphaFoldDB" id="A0A1W2DZP9"/>
<reference evidence="1 2" key="1">
    <citation type="submission" date="2017-04" db="EMBL/GenBank/DDBJ databases">
        <authorList>
            <person name="Afonso C.L."/>
            <person name="Miller P.J."/>
            <person name="Scott M.A."/>
            <person name="Spackman E."/>
            <person name="Goraichik I."/>
            <person name="Dimitrov K.M."/>
            <person name="Suarez D.L."/>
            <person name="Swayne D.E."/>
        </authorList>
    </citation>
    <scope>NUCLEOTIDE SEQUENCE [LARGE SCALE GENOMIC DNA]</scope>
    <source>
        <strain evidence="1 2">CGMCC 1.12644</strain>
    </source>
</reference>
<dbReference type="STRING" id="1387277.SAMN06295998_11973"/>
<protein>
    <submittedName>
        <fullName evidence="1">Uncharacterized protein</fullName>
    </submittedName>
</protein>
<gene>
    <name evidence="1" type="ORF">SAMN06295998_11973</name>
</gene>
<dbReference type="OrthoDB" id="7874020at2"/>
<accession>A0A1W2DZP9</accession>
<dbReference type="RefSeq" id="WP_084354125.1">
    <property type="nucleotide sequence ID" value="NZ_FWYD01000019.1"/>
</dbReference>
<dbReference type="EMBL" id="FWYD01000019">
    <property type="protein sequence ID" value="SMD02536.1"/>
    <property type="molecule type" value="Genomic_DNA"/>
</dbReference>
<keyword evidence="2" id="KW-1185">Reference proteome</keyword>
<name>A0A1W2DZP9_9RHOB</name>
<sequence>MNCFALNTQHKPLHLDNVQGVVALELAIGASLPDSFGAWPVSLADSWNAAAEQAIFDSCKTLGDMARAFLKWRAAELDRQLGAAEAPAIAEDAPYSSRRSIHFFDNEAEAIRYRDDHGTGGWIFVCDDKGEATLFPHQMTPSTILLMGWTSKSGGRFIGATGKILQQEDVA</sequence>
<proteinExistence type="predicted"/>
<evidence type="ECO:0000313" key="1">
    <source>
        <dbReference type="EMBL" id="SMD02536.1"/>
    </source>
</evidence>
<dbReference type="Proteomes" id="UP000192330">
    <property type="component" value="Unassembled WGS sequence"/>
</dbReference>